<protein>
    <submittedName>
        <fullName evidence="3">Uncharacterized protein</fullName>
    </submittedName>
</protein>
<feature type="region of interest" description="Disordered" evidence="2">
    <location>
        <begin position="110"/>
        <end position="136"/>
    </location>
</feature>
<evidence type="ECO:0000313" key="3">
    <source>
        <dbReference type="EMBL" id="KKN77616.1"/>
    </source>
</evidence>
<comment type="caution">
    <text evidence="3">The sequence shown here is derived from an EMBL/GenBank/DDBJ whole genome shotgun (WGS) entry which is preliminary data.</text>
</comment>
<sequence>MAKDKKQKKVTKVERPYTDTLKVDLTSEELLAAGEELARSLDLVVSLEKEKKAYDADIKAQIEQAEAESRKLTARVRNKLQWAKVDCLEVRDYAAGRVIKTRLDTGEKLVEREMNHEEKQRRLCDSEGPIDEKPDK</sequence>
<gene>
    <name evidence="3" type="ORF">LCGC14_0358910</name>
</gene>
<evidence type="ECO:0000256" key="1">
    <source>
        <dbReference type="SAM" id="Coils"/>
    </source>
</evidence>
<accession>A0A0F9VVY4</accession>
<evidence type="ECO:0000256" key="2">
    <source>
        <dbReference type="SAM" id="MobiDB-lite"/>
    </source>
</evidence>
<keyword evidence="1" id="KW-0175">Coiled coil</keyword>
<proteinExistence type="predicted"/>
<name>A0A0F9VVY4_9ZZZZ</name>
<feature type="coiled-coil region" evidence="1">
    <location>
        <begin position="44"/>
        <end position="75"/>
    </location>
</feature>
<dbReference type="AlphaFoldDB" id="A0A0F9VVY4"/>
<reference evidence="3" key="1">
    <citation type="journal article" date="2015" name="Nature">
        <title>Complex archaea that bridge the gap between prokaryotes and eukaryotes.</title>
        <authorList>
            <person name="Spang A."/>
            <person name="Saw J.H."/>
            <person name="Jorgensen S.L."/>
            <person name="Zaremba-Niedzwiedzka K."/>
            <person name="Martijn J."/>
            <person name="Lind A.E."/>
            <person name="van Eijk R."/>
            <person name="Schleper C."/>
            <person name="Guy L."/>
            <person name="Ettema T.J."/>
        </authorList>
    </citation>
    <scope>NUCLEOTIDE SEQUENCE</scope>
</reference>
<organism evidence="3">
    <name type="scientific">marine sediment metagenome</name>
    <dbReference type="NCBI Taxonomy" id="412755"/>
    <lineage>
        <taxon>unclassified sequences</taxon>
        <taxon>metagenomes</taxon>
        <taxon>ecological metagenomes</taxon>
    </lineage>
</organism>
<dbReference type="EMBL" id="LAZR01000276">
    <property type="protein sequence ID" value="KKN77616.1"/>
    <property type="molecule type" value="Genomic_DNA"/>
</dbReference>